<evidence type="ECO:0000313" key="2">
    <source>
        <dbReference type="EMBL" id="OZI79354.1"/>
    </source>
</evidence>
<sequence length="76" mass="8476">MSIQTLGRCAAVVFLAGLVSGCSSTGSGTVSRLFNECTWNRSECLYEGSYEPDEEAYAEEEAKRLNQEQSGRLRFW</sequence>
<keyword evidence="1" id="KW-0732">Signal</keyword>
<proteinExistence type="predicted"/>
<feature type="chain" id="PRO_5013034692" description="Type IV conjugative transfer system protein TraV" evidence="1">
    <location>
        <begin position="26"/>
        <end position="76"/>
    </location>
</feature>
<comment type="caution">
    <text evidence="2">The sequence shown here is derived from an EMBL/GenBank/DDBJ whole genome shotgun (WGS) entry which is preliminary data.</text>
</comment>
<reference evidence="3" key="1">
    <citation type="submission" date="2017-05" db="EMBL/GenBank/DDBJ databases">
        <title>Complete and WGS of Bordetella genogroups.</title>
        <authorList>
            <person name="Spilker T."/>
            <person name="Lipuma J."/>
        </authorList>
    </citation>
    <scope>NUCLEOTIDE SEQUENCE [LARGE SCALE GENOMIC DNA]</scope>
    <source>
        <strain evidence="3">AU8256</strain>
    </source>
</reference>
<protein>
    <recommendedName>
        <fullName evidence="4">Type IV conjugative transfer system protein TraV</fullName>
    </recommendedName>
</protein>
<evidence type="ECO:0008006" key="4">
    <source>
        <dbReference type="Google" id="ProtNLM"/>
    </source>
</evidence>
<accession>A0A261VZ22</accession>
<organism evidence="2 3">
    <name type="scientific">Bordetella genomosp. 2</name>
    <dbReference type="NCBI Taxonomy" id="1983456"/>
    <lineage>
        <taxon>Bacteria</taxon>
        <taxon>Pseudomonadati</taxon>
        <taxon>Pseudomonadota</taxon>
        <taxon>Betaproteobacteria</taxon>
        <taxon>Burkholderiales</taxon>
        <taxon>Alcaligenaceae</taxon>
        <taxon>Bordetella</taxon>
    </lineage>
</organism>
<dbReference type="EMBL" id="NEVT01000003">
    <property type="protein sequence ID" value="OZI79354.1"/>
    <property type="molecule type" value="Genomic_DNA"/>
</dbReference>
<dbReference type="Proteomes" id="UP000215633">
    <property type="component" value="Unassembled WGS sequence"/>
</dbReference>
<dbReference type="RefSeq" id="WP_028356490.1">
    <property type="nucleotide sequence ID" value="NZ_NEVT01000003.1"/>
</dbReference>
<name>A0A261VZ22_9BORD</name>
<feature type="signal peptide" evidence="1">
    <location>
        <begin position="1"/>
        <end position="25"/>
    </location>
</feature>
<evidence type="ECO:0000256" key="1">
    <source>
        <dbReference type="SAM" id="SignalP"/>
    </source>
</evidence>
<gene>
    <name evidence="2" type="ORF">CAL24_05325</name>
</gene>
<keyword evidence="3" id="KW-1185">Reference proteome</keyword>
<dbReference type="AlphaFoldDB" id="A0A261VZ22"/>
<evidence type="ECO:0000313" key="3">
    <source>
        <dbReference type="Proteomes" id="UP000215633"/>
    </source>
</evidence>